<dbReference type="Proteomes" id="UP000239388">
    <property type="component" value="Unassembled WGS sequence"/>
</dbReference>
<organism evidence="2 3">
    <name type="scientific">Blastopirellula marina</name>
    <dbReference type="NCBI Taxonomy" id="124"/>
    <lineage>
        <taxon>Bacteria</taxon>
        <taxon>Pseudomonadati</taxon>
        <taxon>Planctomycetota</taxon>
        <taxon>Planctomycetia</taxon>
        <taxon>Pirellulales</taxon>
        <taxon>Pirellulaceae</taxon>
        <taxon>Blastopirellula</taxon>
    </lineage>
</organism>
<gene>
    <name evidence="2" type="ORF">C5Y98_22055</name>
</gene>
<keyword evidence="1" id="KW-1133">Transmembrane helix</keyword>
<sequence length="107" mass="12766">MEGCLWVLGRIATFCFVWAFLCLFRWIVQYVIAGARLLWYLVEFVRQIPQQGFDKAELVLRGRCHLLVNQEISGFYLTCRYRPWRLIPLLLMIMTVSLFLMVDRSFP</sequence>
<reference evidence="2 3" key="1">
    <citation type="submission" date="2018-02" db="EMBL/GenBank/DDBJ databases">
        <title>Comparative genomes isolates from brazilian mangrove.</title>
        <authorList>
            <person name="Araujo J.E."/>
            <person name="Taketani R.G."/>
            <person name="Silva M.C.P."/>
            <person name="Loureco M.V."/>
            <person name="Andreote F.D."/>
        </authorList>
    </citation>
    <scope>NUCLEOTIDE SEQUENCE [LARGE SCALE GENOMIC DNA]</scope>
    <source>
        <strain evidence="2 3">NAP PRIS-MGV</strain>
    </source>
</reference>
<proteinExistence type="predicted"/>
<feature type="transmembrane region" description="Helical" evidence="1">
    <location>
        <begin position="6"/>
        <end position="28"/>
    </location>
</feature>
<protein>
    <submittedName>
        <fullName evidence="2">Uncharacterized protein</fullName>
    </submittedName>
</protein>
<keyword evidence="1" id="KW-0472">Membrane</keyword>
<dbReference type="EMBL" id="PUIB01000022">
    <property type="protein sequence ID" value="PQO29949.1"/>
    <property type="molecule type" value="Genomic_DNA"/>
</dbReference>
<name>A0A2S8FCT2_9BACT</name>
<keyword evidence="1" id="KW-0812">Transmembrane</keyword>
<evidence type="ECO:0000313" key="2">
    <source>
        <dbReference type="EMBL" id="PQO29949.1"/>
    </source>
</evidence>
<accession>A0A2S8FCT2</accession>
<evidence type="ECO:0000256" key="1">
    <source>
        <dbReference type="SAM" id="Phobius"/>
    </source>
</evidence>
<comment type="caution">
    <text evidence="2">The sequence shown here is derived from an EMBL/GenBank/DDBJ whole genome shotgun (WGS) entry which is preliminary data.</text>
</comment>
<evidence type="ECO:0000313" key="3">
    <source>
        <dbReference type="Proteomes" id="UP000239388"/>
    </source>
</evidence>
<feature type="transmembrane region" description="Helical" evidence="1">
    <location>
        <begin position="84"/>
        <end position="102"/>
    </location>
</feature>
<dbReference type="AlphaFoldDB" id="A0A2S8FCT2"/>